<sequence>MPPSSQLGSRLHAIFEIVKEAQKNQNYSSIWDCCCDHGYLGIKMLREDLCKKIIFVDKLPHIIESLSLKLAPFNTGKHELKAADASDLEFDLQCKHLVIVAGVGGETSAEIVESIEKNHSHVHIDYLFCPSARQKELREYLADQQFGLLSEHLVGEKKRYYEILLVRQPARACELAAVPLSCNLWDDENVDQQRFLKKMNTPRQSKKPKRKRIESHNK</sequence>
<protein>
    <recommendedName>
        <fullName evidence="2">SAM-dependent methyltransferase</fullName>
    </recommendedName>
</protein>
<organism evidence="1">
    <name type="scientific">hydrothermal vent metagenome</name>
    <dbReference type="NCBI Taxonomy" id="652676"/>
    <lineage>
        <taxon>unclassified sequences</taxon>
        <taxon>metagenomes</taxon>
        <taxon>ecological metagenomes</taxon>
    </lineage>
</organism>
<dbReference type="PANTHER" id="PTHR38451">
    <property type="entry name" value="TRNA (ADENINE(22)-N(1))-METHYLTRANSFERASE"/>
    <property type="match status" value="1"/>
</dbReference>
<dbReference type="AlphaFoldDB" id="A0A3B0Y0L7"/>
<evidence type="ECO:0008006" key="2">
    <source>
        <dbReference type="Google" id="ProtNLM"/>
    </source>
</evidence>
<gene>
    <name evidence="1" type="ORF">MNBD_GAMMA08-3042</name>
</gene>
<proteinExistence type="predicted"/>
<name>A0A3B0Y0L7_9ZZZZ</name>
<reference evidence="1" key="1">
    <citation type="submission" date="2018-06" db="EMBL/GenBank/DDBJ databases">
        <authorList>
            <person name="Zhirakovskaya E."/>
        </authorList>
    </citation>
    <scope>NUCLEOTIDE SEQUENCE</scope>
</reference>
<dbReference type="InterPro" id="IPR029063">
    <property type="entry name" value="SAM-dependent_MTases_sf"/>
</dbReference>
<accession>A0A3B0Y0L7</accession>
<dbReference type="Pfam" id="PF12847">
    <property type="entry name" value="Methyltransf_18"/>
    <property type="match status" value="1"/>
</dbReference>
<dbReference type="EMBL" id="UOFH01000399">
    <property type="protein sequence ID" value="VAW67639.1"/>
    <property type="molecule type" value="Genomic_DNA"/>
</dbReference>
<dbReference type="SUPFAM" id="SSF53335">
    <property type="entry name" value="S-adenosyl-L-methionine-dependent methyltransferases"/>
    <property type="match status" value="1"/>
</dbReference>
<dbReference type="PANTHER" id="PTHR38451:SF1">
    <property type="entry name" value="TRNA (ADENINE(22)-N(1))-METHYLTRANSFERASE"/>
    <property type="match status" value="1"/>
</dbReference>
<dbReference type="Gene3D" id="3.40.50.150">
    <property type="entry name" value="Vaccinia Virus protein VP39"/>
    <property type="match status" value="1"/>
</dbReference>
<evidence type="ECO:0000313" key="1">
    <source>
        <dbReference type="EMBL" id="VAW67639.1"/>
    </source>
</evidence>